<reference evidence="1" key="1">
    <citation type="journal article" date="2020" name="Stud. Mycol.">
        <title>101 Dothideomycetes genomes: a test case for predicting lifestyles and emergence of pathogens.</title>
        <authorList>
            <person name="Haridas S."/>
            <person name="Albert R."/>
            <person name="Binder M."/>
            <person name="Bloem J."/>
            <person name="Labutti K."/>
            <person name="Salamov A."/>
            <person name="Andreopoulos B."/>
            <person name="Baker S."/>
            <person name="Barry K."/>
            <person name="Bills G."/>
            <person name="Bluhm B."/>
            <person name="Cannon C."/>
            <person name="Castanera R."/>
            <person name="Culley D."/>
            <person name="Daum C."/>
            <person name="Ezra D."/>
            <person name="Gonzalez J."/>
            <person name="Henrissat B."/>
            <person name="Kuo A."/>
            <person name="Liang C."/>
            <person name="Lipzen A."/>
            <person name="Lutzoni F."/>
            <person name="Magnuson J."/>
            <person name="Mondo S."/>
            <person name="Nolan M."/>
            <person name="Ohm R."/>
            <person name="Pangilinan J."/>
            <person name="Park H.-J."/>
            <person name="Ramirez L."/>
            <person name="Alfaro M."/>
            <person name="Sun H."/>
            <person name="Tritt A."/>
            <person name="Yoshinaga Y."/>
            <person name="Zwiers L.-H."/>
            <person name="Turgeon B."/>
            <person name="Goodwin S."/>
            <person name="Spatafora J."/>
            <person name="Crous P."/>
            <person name="Grigoriev I."/>
        </authorList>
    </citation>
    <scope>NUCLEOTIDE SEQUENCE</scope>
    <source>
        <strain evidence="1">CBS 262.69</strain>
    </source>
</reference>
<keyword evidence="2" id="KW-1185">Reference proteome</keyword>
<dbReference type="Proteomes" id="UP000799640">
    <property type="component" value="Unassembled WGS sequence"/>
</dbReference>
<dbReference type="AlphaFoldDB" id="A0A6G1HX99"/>
<evidence type="ECO:0000313" key="1">
    <source>
        <dbReference type="EMBL" id="KAF2400564.1"/>
    </source>
</evidence>
<name>A0A6G1HX99_9PEZI</name>
<evidence type="ECO:0000313" key="2">
    <source>
        <dbReference type="Proteomes" id="UP000799640"/>
    </source>
</evidence>
<gene>
    <name evidence="1" type="ORF">EJ06DRAFT_521328</name>
</gene>
<dbReference type="EMBL" id="ML996694">
    <property type="protein sequence ID" value="KAF2400564.1"/>
    <property type="molecule type" value="Genomic_DNA"/>
</dbReference>
<dbReference type="OrthoDB" id="446723at2759"/>
<sequence>MTSAGPSTGASGGQVTSFILITSDDERIYGWHILPLDVYERCAAPLAANPVRELGNFNKMLACKLMIEDAEFKAIVNSHINASHNSQMGCSATYKLLTSLPNTYVLTLAYRGFVHSTGSPRKVA</sequence>
<organism evidence="1 2">
    <name type="scientific">Trichodelitschia bisporula</name>
    <dbReference type="NCBI Taxonomy" id="703511"/>
    <lineage>
        <taxon>Eukaryota</taxon>
        <taxon>Fungi</taxon>
        <taxon>Dikarya</taxon>
        <taxon>Ascomycota</taxon>
        <taxon>Pezizomycotina</taxon>
        <taxon>Dothideomycetes</taxon>
        <taxon>Dothideomycetes incertae sedis</taxon>
        <taxon>Phaeotrichales</taxon>
        <taxon>Phaeotrichaceae</taxon>
        <taxon>Trichodelitschia</taxon>
    </lineage>
</organism>
<proteinExistence type="predicted"/>
<accession>A0A6G1HX99</accession>
<protein>
    <submittedName>
        <fullName evidence="1">Uncharacterized protein</fullName>
    </submittedName>
</protein>